<evidence type="ECO:0000259" key="1">
    <source>
        <dbReference type="Pfam" id="PF03625"/>
    </source>
</evidence>
<dbReference type="Gene3D" id="3.30.310.70">
    <property type="entry name" value="TT1751-like domain"/>
    <property type="match status" value="1"/>
</dbReference>
<comment type="caution">
    <text evidence="2">The sequence shown here is derived from an EMBL/GenBank/DDBJ whole genome shotgun (WGS) entry which is preliminary data.</text>
</comment>
<gene>
    <name evidence="2" type="ORF">O7A60_13850</name>
</gene>
<dbReference type="Pfam" id="PF03625">
    <property type="entry name" value="DUF302"/>
    <property type="match status" value="1"/>
</dbReference>
<dbReference type="CDD" id="cd14797">
    <property type="entry name" value="DUF302"/>
    <property type="match status" value="1"/>
</dbReference>
<dbReference type="PANTHER" id="PTHR38342">
    <property type="entry name" value="SLR5037 PROTEIN"/>
    <property type="match status" value="1"/>
</dbReference>
<proteinExistence type="predicted"/>
<protein>
    <submittedName>
        <fullName evidence="2">DUF302 domain-containing protein</fullName>
    </submittedName>
</protein>
<dbReference type="EMBL" id="JAPYKS010000009">
    <property type="protein sequence ID" value="MEI9409852.1"/>
    <property type="molecule type" value="Genomic_DNA"/>
</dbReference>
<accession>A0ABU8KWS0</accession>
<dbReference type="Proteomes" id="UP001387293">
    <property type="component" value="Unassembled WGS sequence"/>
</dbReference>
<dbReference type="RefSeq" id="WP_337106791.1">
    <property type="nucleotide sequence ID" value="NZ_JAPYKS010000009.1"/>
</dbReference>
<keyword evidence="3" id="KW-1185">Reference proteome</keyword>
<evidence type="ECO:0000313" key="2">
    <source>
        <dbReference type="EMBL" id="MEI9409852.1"/>
    </source>
</evidence>
<organism evidence="2 3">
    <name type="scientific">Mesorhizobium salmacidum</name>
    <dbReference type="NCBI Taxonomy" id="3015171"/>
    <lineage>
        <taxon>Bacteria</taxon>
        <taxon>Pseudomonadati</taxon>
        <taxon>Pseudomonadota</taxon>
        <taxon>Alphaproteobacteria</taxon>
        <taxon>Hyphomicrobiales</taxon>
        <taxon>Phyllobacteriaceae</taxon>
        <taxon>Mesorhizobium</taxon>
    </lineage>
</organism>
<evidence type="ECO:0000313" key="3">
    <source>
        <dbReference type="Proteomes" id="UP001387293"/>
    </source>
</evidence>
<dbReference type="PANTHER" id="PTHR38342:SF2">
    <property type="entry name" value="INNER MEMBRANE OR EXPORTED"/>
    <property type="match status" value="1"/>
</dbReference>
<reference evidence="2 3" key="1">
    <citation type="submission" date="2022-12" db="EMBL/GenBank/DDBJ databases">
        <authorList>
            <person name="Muema E."/>
        </authorList>
    </citation>
    <scope>NUCLEOTIDE SEQUENCE [LARGE SCALE GENOMIC DNA]</scope>
    <source>
        <strain evidence="3">1326</strain>
    </source>
</reference>
<sequence length="136" mass="14804">MTEDGLITVQSRFGVTETIDRLAEVVKRAELLVFARIDHQAGARDVGTALRPTELLIFGNPKGGTPLMQDQQLAGIDLPVKALAWEDEHGKVWLSYNDAHWIAERHDLRDASRDAVAAIAAGMEKVITAAAGMDQS</sequence>
<dbReference type="SUPFAM" id="SSF103247">
    <property type="entry name" value="TT1751-like"/>
    <property type="match status" value="1"/>
</dbReference>
<feature type="domain" description="DUF302" evidence="1">
    <location>
        <begin position="37"/>
        <end position="98"/>
    </location>
</feature>
<name>A0ABU8KWS0_9HYPH</name>
<dbReference type="InterPro" id="IPR005180">
    <property type="entry name" value="DUF302"/>
</dbReference>
<dbReference type="InterPro" id="IPR035923">
    <property type="entry name" value="TT1751-like_sf"/>
</dbReference>